<evidence type="ECO:0000313" key="3">
    <source>
        <dbReference type="Proteomes" id="UP001651050"/>
    </source>
</evidence>
<organism evidence="2 3">
    <name type="scientific">Isoptericola peretonis</name>
    <dbReference type="NCBI Taxonomy" id="2918523"/>
    <lineage>
        <taxon>Bacteria</taxon>
        <taxon>Bacillati</taxon>
        <taxon>Actinomycetota</taxon>
        <taxon>Actinomycetes</taxon>
        <taxon>Micrococcales</taxon>
        <taxon>Promicromonosporaceae</taxon>
        <taxon>Isoptericola</taxon>
    </lineage>
</organism>
<dbReference type="Proteomes" id="UP001651050">
    <property type="component" value="Unassembled WGS sequence"/>
</dbReference>
<evidence type="ECO:0000313" key="2">
    <source>
        <dbReference type="EMBL" id="MCK9794778.1"/>
    </source>
</evidence>
<evidence type="ECO:0000256" key="1">
    <source>
        <dbReference type="SAM" id="MobiDB-lite"/>
    </source>
</evidence>
<keyword evidence="3" id="KW-1185">Reference proteome</keyword>
<name>A0ABT0J5N6_9MICO</name>
<reference evidence="2 3" key="1">
    <citation type="submission" date="2022-02" db="EMBL/GenBank/DDBJ databases">
        <title>The car tank lid bacteriome: a reservoir of bacteria with potential in bioremediation of fuel.</title>
        <authorList>
            <person name="Vidal-Verdu A."/>
            <person name="Gomez-Martinez D."/>
            <person name="Latorre-Perez A."/>
            <person name="Pereto J."/>
            <person name="Porcar M."/>
        </authorList>
    </citation>
    <scope>NUCLEOTIDE SEQUENCE [LARGE SCALE GENOMIC DNA]</scope>
    <source>
        <strain evidence="2 3">4D.3</strain>
    </source>
</reference>
<proteinExistence type="predicted"/>
<feature type="compositionally biased region" description="Basic and acidic residues" evidence="1">
    <location>
        <begin position="1"/>
        <end position="24"/>
    </location>
</feature>
<accession>A0ABT0J5N6</accession>
<dbReference type="EMBL" id="JALQCY010000004">
    <property type="protein sequence ID" value="MCK9794778.1"/>
    <property type="molecule type" value="Genomic_DNA"/>
</dbReference>
<gene>
    <name evidence="2" type="ORF">M1843_13585</name>
</gene>
<protein>
    <submittedName>
        <fullName evidence="2">Uncharacterized protein</fullName>
    </submittedName>
</protein>
<dbReference type="RefSeq" id="WP_416344641.1">
    <property type="nucleotide sequence ID" value="NZ_JALQCY010000004.1"/>
</dbReference>
<sequence>MSITEHLRRLFRRHDEPPLERPRDLPPQSLAQEMGRPSAGTMAVQPLYCPDSSGGGYC</sequence>
<comment type="caution">
    <text evidence="2">The sequence shown here is derived from an EMBL/GenBank/DDBJ whole genome shotgun (WGS) entry which is preliminary data.</text>
</comment>
<feature type="region of interest" description="Disordered" evidence="1">
    <location>
        <begin position="1"/>
        <end position="58"/>
    </location>
</feature>